<comment type="caution">
    <text evidence="2">The sequence shown here is derived from an EMBL/GenBank/DDBJ whole genome shotgun (WGS) entry which is preliminary data.</text>
</comment>
<evidence type="ECO:0000313" key="2">
    <source>
        <dbReference type="EMBL" id="MEA5453311.1"/>
    </source>
</evidence>
<evidence type="ECO:0000313" key="3">
    <source>
        <dbReference type="Proteomes" id="UP001304769"/>
    </source>
</evidence>
<evidence type="ECO:0000256" key="1">
    <source>
        <dbReference type="SAM" id="Phobius"/>
    </source>
</evidence>
<accession>A0ABU5T1E2</accession>
<sequence>MEQWTALGAIATTVGVGVAIVGGLFGWLSRQFAKITDHLTEQDGDIRELKADMRWVKDELKNKQDKPGGGS</sequence>
<keyword evidence="3" id="KW-1185">Reference proteome</keyword>
<dbReference type="EMBL" id="JAYGGQ010000001">
    <property type="protein sequence ID" value="MEA5453311.1"/>
    <property type="molecule type" value="Genomic_DNA"/>
</dbReference>
<feature type="transmembrane region" description="Helical" evidence="1">
    <location>
        <begin position="6"/>
        <end position="28"/>
    </location>
</feature>
<name>A0ABU5T1E2_9MICC</name>
<keyword evidence="1" id="KW-1133">Transmembrane helix</keyword>
<reference evidence="2 3" key="1">
    <citation type="submission" date="2023-12" db="EMBL/GenBank/DDBJ databases">
        <title>Sinomonas terricola sp. nov, isolated from litchi orchard soil in Guangdong, PR China.</title>
        <authorList>
            <person name="Jiaxin W."/>
            <person name="Yang Z."/>
            <person name="Honghui Z."/>
        </authorList>
    </citation>
    <scope>NUCLEOTIDE SEQUENCE [LARGE SCALE GENOMIC DNA]</scope>
    <source>
        <strain evidence="2 3">JGH33</strain>
    </source>
</reference>
<gene>
    <name evidence="2" type="ORF">SPF06_01115</name>
</gene>
<dbReference type="RefSeq" id="WP_323277083.1">
    <property type="nucleotide sequence ID" value="NZ_JAYGGQ010000001.1"/>
</dbReference>
<organism evidence="2 3">
    <name type="scientific">Sinomonas terricola</name>
    <dbReference type="NCBI Taxonomy" id="3110330"/>
    <lineage>
        <taxon>Bacteria</taxon>
        <taxon>Bacillati</taxon>
        <taxon>Actinomycetota</taxon>
        <taxon>Actinomycetes</taxon>
        <taxon>Micrococcales</taxon>
        <taxon>Micrococcaceae</taxon>
        <taxon>Sinomonas</taxon>
    </lineage>
</organism>
<keyword evidence="1" id="KW-0472">Membrane</keyword>
<proteinExistence type="predicted"/>
<protein>
    <submittedName>
        <fullName evidence="2">Uncharacterized protein</fullName>
    </submittedName>
</protein>
<keyword evidence="1" id="KW-0812">Transmembrane</keyword>
<dbReference type="Proteomes" id="UP001304769">
    <property type="component" value="Unassembled WGS sequence"/>
</dbReference>